<keyword evidence="2" id="KW-0472">Membrane</keyword>
<dbReference type="Proteomes" id="UP000304148">
    <property type="component" value="Chromosome"/>
</dbReference>
<sequence>MSEWFAWIKRNKQKWLAGLAVLAIVIATVWIYGGNGIQPKDERLAGHTTAQEQEHPSQASKDLSSETADLSEQKQDQGNPEALPQATADPKSDTVQGIGSKTGDTDNPDHKDTRSDPSTTSKESSKEEGQQKNQVTETTQGKSIVSKATESSVKSDVTPKDKKPFGTSPSAKESKGNAGEKESKGSNKQDGQSTPNKGVASQPDAKPPQTTTVQLTIVGSSDVGTIMGTEEIEIGDSETVMDVLKKATRSKKIQMDFSGSGATAYVKGIDNLYEFDKGSGSGWMYSINSKFPNRSAGVWPIHPGDHIQWLYTEDLGKDLGAGTDDGLWDGES</sequence>
<evidence type="ECO:0000259" key="3">
    <source>
        <dbReference type="Pfam" id="PF14478"/>
    </source>
</evidence>
<feature type="region of interest" description="Disordered" evidence="1">
    <location>
        <begin position="42"/>
        <end position="214"/>
    </location>
</feature>
<dbReference type="RefSeq" id="WP_138188608.1">
    <property type="nucleotide sequence ID" value="NZ_LS992241.1"/>
</dbReference>
<evidence type="ECO:0000256" key="2">
    <source>
        <dbReference type="SAM" id="Phobius"/>
    </source>
</evidence>
<name>A0A383RJD3_PAEAL</name>
<keyword evidence="2" id="KW-0812">Transmembrane</keyword>
<dbReference type="AlphaFoldDB" id="A0A383RJD3"/>
<keyword evidence="2" id="KW-1133">Transmembrane helix</keyword>
<reference evidence="5" key="1">
    <citation type="submission" date="2018-08" db="EMBL/GenBank/DDBJ databases">
        <authorList>
            <person name="Chevrot R."/>
        </authorList>
    </citation>
    <scope>NUCLEOTIDE SEQUENCE [LARGE SCALE GENOMIC DNA]</scope>
</reference>
<dbReference type="Pfam" id="PF14478">
    <property type="entry name" value="DUF4430"/>
    <property type="match status" value="1"/>
</dbReference>
<accession>A0A383RJD3</accession>
<evidence type="ECO:0000313" key="5">
    <source>
        <dbReference type="Proteomes" id="UP000304148"/>
    </source>
</evidence>
<evidence type="ECO:0000313" key="4">
    <source>
        <dbReference type="EMBL" id="SYX86791.1"/>
    </source>
</evidence>
<organism evidence="4 5">
    <name type="scientific">Paenibacillus alvei</name>
    <name type="common">Bacillus alvei</name>
    <dbReference type="NCBI Taxonomy" id="44250"/>
    <lineage>
        <taxon>Bacteria</taxon>
        <taxon>Bacillati</taxon>
        <taxon>Bacillota</taxon>
        <taxon>Bacilli</taxon>
        <taxon>Bacillales</taxon>
        <taxon>Paenibacillaceae</taxon>
        <taxon>Paenibacillus</taxon>
    </lineage>
</organism>
<dbReference type="InterPro" id="IPR027954">
    <property type="entry name" value="Transcobalamin-like_C"/>
</dbReference>
<dbReference type="EMBL" id="LS992241">
    <property type="protein sequence ID" value="SYX86791.1"/>
    <property type="molecule type" value="Genomic_DNA"/>
</dbReference>
<protein>
    <recommendedName>
        <fullName evidence="3">Transcobalamin-like C-terminal domain-containing protein</fullName>
    </recommendedName>
</protein>
<gene>
    <name evidence="4" type="ORF">PBLR_15217</name>
</gene>
<feature type="transmembrane region" description="Helical" evidence="2">
    <location>
        <begin position="15"/>
        <end position="33"/>
    </location>
</feature>
<feature type="compositionally biased region" description="Basic and acidic residues" evidence="1">
    <location>
        <begin position="172"/>
        <end position="187"/>
    </location>
</feature>
<feature type="domain" description="Transcobalamin-like C-terminal" evidence="3">
    <location>
        <begin position="238"/>
        <end position="312"/>
    </location>
</feature>
<feature type="compositionally biased region" description="Polar residues" evidence="1">
    <location>
        <begin position="131"/>
        <end position="155"/>
    </location>
</feature>
<feature type="compositionally biased region" description="Basic and acidic residues" evidence="1">
    <location>
        <begin position="103"/>
        <end position="115"/>
    </location>
</feature>
<proteinExistence type="predicted"/>
<feature type="compositionally biased region" description="Polar residues" evidence="1">
    <location>
        <begin position="48"/>
        <end position="70"/>
    </location>
</feature>
<evidence type="ECO:0000256" key="1">
    <source>
        <dbReference type="SAM" id="MobiDB-lite"/>
    </source>
</evidence>
<dbReference type="Gene3D" id="2.170.130.30">
    <property type="match status" value="1"/>
</dbReference>